<dbReference type="SUPFAM" id="SSF56801">
    <property type="entry name" value="Acetyl-CoA synthetase-like"/>
    <property type="match status" value="1"/>
</dbReference>
<dbReference type="InterPro" id="IPR020845">
    <property type="entry name" value="AMP-binding_CS"/>
</dbReference>
<dbReference type="PROSITE" id="PS00012">
    <property type="entry name" value="PHOSPHOPANTETHEINE"/>
    <property type="match status" value="1"/>
</dbReference>
<sequence>MMAPRQTGRRANTVHGLFRWCVDRWPSAIAVRHNGRDVDYAELDAMSDAYAAELEALGVGPGHVVPVLLARSPEFLAVLLAVLKRGAAYAALDLRWPAARLHDMVDALPAPVVVTTSDTGSPRPVWRPTNPRGDRRVPTHVPVSGDDPSAVFFTSGSSGRPKAVVCAHRGTVRLFDDWAFAPVGSGTVMPQSLAASWDAFGLDSWGVLLGGGTVVLLDGGTLELASRLRELVAEGVNTVFLPTAVFQLVVETDLDAFAGLRVVGTGGERLSPRHADLFLARHPELPLVNMYGPVESTIAATDHVVRPADSTGRAGVPIGRPLPDTGVHVLDGERPCAVAETGEICLSGAGLALGYLGDAELTARRFVTVTVDGEPTVVYRTGDAGHWSADGLLHFDGRLDRQVKVRGYRVEPEEIERAAQEVAGVGSAAVVPVGEDDGACEALCLFYVSLPGGADPDGLRAELERRLPGHLVPDHVRRLDRLPVAEDRKVDRRELAALVAGDLAGRADLPRTVTEKRVAGIFAELLGLPEVPRAASFFALGGNSLGVARLCVRLDEEFGVTVPVTTLFETTTVAGVAGLLGGEG</sequence>
<dbReference type="Gene3D" id="3.30.300.30">
    <property type="match status" value="1"/>
</dbReference>
<evidence type="ECO:0000259" key="4">
    <source>
        <dbReference type="PROSITE" id="PS50075"/>
    </source>
</evidence>
<gene>
    <name evidence="5" type="ORF">BLA60_30510</name>
</gene>
<organism evidence="5 6">
    <name type="scientific">Actinophytocola xinjiangensis</name>
    <dbReference type="NCBI Taxonomy" id="485602"/>
    <lineage>
        <taxon>Bacteria</taxon>
        <taxon>Bacillati</taxon>
        <taxon>Actinomycetota</taxon>
        <taxon>Actinomycetes</taxon>
        <taxon>Pseudonocardiales</taxon>
        <taxon>Pseudonocardiaceae</taxon>
    </lineage>
</organism>
<dbReference type="PROSITE" id="PS50075">
    <property type="entry name" value="CARRIER"/>
    <property type="match status" value="1"/>
</dbReference>
<accession>A0A7Z1AW84</accession>
<evidence type="ECO:0000256" key="2">
    <source>
        <dbReference type="ARBA" id="ARBA00022553"/>
    </source>
</evidence>
<dbReference type="InterPro" id="IPR000873">
    <property type="entry name" value="AMP-dep_synth/lig_dom"/>
</dbReference>
<dbReference type="GO" id="GO:0031177">
    <property type="term" value="F:phosphopantetheine binding"/>
    <property type="evidence" value="ECO:0007669"/>
    <property type="project" value="InterPro"/>
</dbReference>
<dbReference type="Gene3D" id="2.30.38.10">
    <property type="entry name" value="Luciferase, Domain 3"/>
    <property type="match status" value="1"/>
</dbReference>
<dbReference type="InterPro" id="IPR006162">
    <property type="entry name" value="Ppantetheine_attach_site"/>
</dbReference>
<dbReference type="InterPro" id="IPR020806">
    <property type="entry name" value="PKS_PP-bd"/>
</dbReference>
<dbReference type="InterPro" id="IPR010071">
    <property type="entry name" value="AA_adenyl_dom"/>
</dbReference>
<name>A0A7Z1AW84_9PSEU</name>
<dbReference type="EMBL" id="MSIF01000020">
    <property type="protein sequence ID" value="OLF06609.1"/>
    <property type="molecule type" value="Genomic_DNA"/>
</dbReference>
<dbReference type="PROSITE" id="PS00455">
    <property type="entry name" value="AMP_BINDING"/>
    <property type="match status" value="1"/>
</dbReference>
<dbReference type="Gene3D" id="3.40.50.980">
    <property type="match status" value="2"/>
</dbReference>
<dbReference type="AlphaFoldDB" id="A0A7Z1AW84"/>
<dbReference type="GO" id="GO:0043041">
    <property type="term" value="P:amino acid activation for nonribosomal peptide biosynthetic process"/>
    <property type="evidence" value="ECO:0007669"/>
    <property type="project" value="TreeGrafter"/>
</dbReference>
<feature type="region of interest" description="Disordered" evidence="3">
    <location>
        <begin position="116"/>
        <end position="141"/>
    </location>
</feature>
<dbReference type="Pfam" id="PF00501">
    <property type="entry name" value="AMP-binding"/>
    <property type="match status" value="1"/>
</dbReference>
<proteinExistence type="predicted"/>
<comment type="caution">
    <text evidence="5">The sequence shown here is derived from an EMBL/GenBank/DDBJ whole genome shotgun (WGS) entry which is preliminary data.</text>
</comment>
<dbReference type="InterPro" id="IPR029058">
    <property type="entry name" value="AB_hydrolase_fold"/>
</dbReference>
<dbReference type="Gene3D" id="3.40.50.1820">
    <property type="entry name" value="alpha/beta hydrolase"/>
    <property type="match status" value="1"/>
</dbReference>
<dbReference type="Pfam" id="PF13193">
    <property type="entry name" value="AMP-binding_C"/>
    <property type="match status" value="1"/>
</dbReference>
<dbReference type="SMART" id="SM00823">
    <property type="entry name" value="PKS_PP"/>
    <property type="match status" value="1"/>
</dbReference>
<evidence type="ECO:0000256" key="1">
    <source>
        <dbReference type="ARBA" id="ARBA00022450"/>
    </source>
</evidence>
<evidence type="ECO:0000256" key="3">
    <source>
        <dbReference type="SAM" id="MobiDB-lite"/>
    </source>
</evidence>
<dbReference type="InterPro" id="IPR025110">
    <property type="entry name" value="AMP-bd_C"/>
</dbReference>
<dbReference type="Pfam" id="PF00550">
    <property type="entry name" value="PP-binding"/>
    <property type="match status" value="1"/>
</dbReference>
<dbReference type="GO" id="GO:0005737">
    <property type="term" value="C:cytoplasm"/>
    <property type="evidence" value="ECO:0007669"/>
    <property type="project" value="TreeGrafter"/>
</dbReference>
<dbReference type="PANTHER" id="PTHR45527:SF1">
    <property type="entry name" value="FATTY ACID SYNTHASE"/>
    <property type="match status" value="1"/>
</dbReference>
<dbReference type="Proteomes" id="UP000185696">
    <property type="component" value="Unassembled WGS sequence"/>
</dbReference>
<keyword evidence="6" id="KW-1185">Reference proteome</keyword>
<dbReference type="NCBIfam" id="TIGR01733">
    <property type="entry name" value="AA-adenyl-dom"/>
    <property type="match status" value="1"/>
</dbReference>
<dbReference type="PANTHER" id="PTHR45527">
    <property type="entry name" value="NONRIBOSOMAL PEPTIDE SYNTHETASE"/>
    <property type="match status" value="1"/>
</dbReference>
<dbReference type="InterPro" id="IPR009081">
    <property type="entry name" value="PP-bd_ACP"/>
</dbReference>
<keyword evidence="1" id="KW-0596">Phosphopantetheine</keyword>
<dbReference type="InterPro" id="IPR036736">
    <property type="entry name" value="ACP-like_sf"/>
</dbReference>
<protein>
    <recommendedName>
        <fullName evidence="4">Carrier domain-containing protein</fullName>
    </recommendedName>
</protein>
<dbReference type="SUPFAM" id="SSF47336">
    <property type="entry name" value="ACP-like"/>
    <property type="match status" value="1"/>
</dbReference>
<keyword evidence="2" id="KW-0597">Phosphoprotein</keyword>
<reference evidence="5 6" key="1">
    <citation type="submission" date="2016-12" db="EMBL/GenBank/DDBJ databases">
        <title>The draft genome sequence of Actinophytocola xinjiangensis.</title>
        <authorList>
            <person name="Wang W."/>
            <person name="Yuan L."/>
        </authorList>
    </citation>
    <scope>NUCLEOTIDE SEQUENCE [LARGE SCALE GENOMIC DNA]</scope>
    <source>
        <strain evidence="5 6">CGMCC 4.4663</strain>
    </source>
</reference>
<evidence type="ECO:0000313" key="5">
    <source>
        <dbReference type="EMBL" id="OLF06609.1"/>
    </source>
</evidence>
<feature type="domain" description="Carrier" evidence="4">
    <location>
        <begin position="509"/>
        <end position="584"/>
    </location>
</feature>
<dbReference type="InterPro" id="IPR045851">
    <property type="entry name" value="AMP-bd_C_sf"/>
</dbReference>
<dbReference type="GO" id="GO:0044550">
    <property type="term" value="P:secondary metabolite biosynthetic process"/>
    <property type="evidence" value="ECO:0007669"/>
    <property type="project" value="TreeGrafter"/>
</dbReference>
<evidence type="ECO:0000313" key="6">
    <source>
        <dbReference type="Proteomes" id="UP000185696"/>
    </source>
</evidence>